<comment type="caution">
    <text evidence="1">The sequence shown here is derived from an EMBL/GenBank/DDBJ whole genome shotgun (WGS) entry which is preliminary data.</text>
</comment>
<dbReference type="AlphaFoldDB" id="A0A401G9W7"/>
<reference evidence="1 2" key="1">
    <citation type="journal article" date="2018" name="Sci. Rep.">
        <title>Genome sequence of the cauliflower mushroom Sparassis crispa (Hanabiratake) and its association with beneficial usage.</title>
        <authorList>
            <person name="Kiyama R."/>
            <person name="Furutani Y."/>
            <person name="Kawaguchi K."/>
            <person name="Nakanishi T."/>
        </authorList>
    </citation>
    <scope>NUCLEOTIDE SEQUENCE [LARGE SCALE GENOMIC DNA]</scope>
</reference>
<evidence type="ECO:0000313" key="2">
    <source>
        <dbReference type="Proteomes" id="UP000287166"/>
    </source>
</evidence>
<keyword evidence="2" id="KW-1185">Reference proteome</keyword>
<dbReference type="InterPro" id="IPR032675">
    <property type="entry name" value="LRR_dom_sf"/>
</dbReference>
<gene>
    <name evidence="1" type="ORF">SCP_0201440</name>
</gene>
<proteinExistence type="predicted"/>
<dbReference type="Gene3D" id="3.80.10.10">
    <property type="entry name" value="Ribonuclease Inhibitor"/>
    <property type="match status" value="1"/>
</dbReference>
<evidence type="ECO:0008006" key="3">
    <source>
        <dbReference type="Google" id="ProtNLM"/>
    </source>
</evidence>
<dbReference type="Proteomes" id="UP000287166">
    <property type="component" value="Unassembled WGS sequence"/>
</dbReference>
<dbReference type="STRING" id="139825.A0A401G9W7"/>
<name>A0A401G9W7_9APHY</name>
<dbReference type="SUPFAM" id="SSF52047">
    <property type="entry name" value="RNI-like"/>
    <property type="match status" value="1"/>
</dbReference>
<dbReference type="InParanoid" id="A0A401G9W7"/>
<dbReference type="RefSeq" id="XP_027609860.1">
    <property type="nucleotide sequence ID" value="XM_027754059.1"/>
</dbReference>
<evidence type="ECO:0000313" key="1">
    <source>
        <dbReference type="EMBL" id="GBE78947.1"/>
    </source>
</evidence>
<sequence length="379" mass="43263">MLHDLPLELTDRIIDYLSDDHASLRSCSLTSHAWLPRSRFHLFSNMHVEENERLGSLVDVSYSNGAPPLDLVRSLTFKGIYWNPPWTGRLADIFGNSSSSLQAFIAQQTESRYAGILVSTLRQFRNVTRLDLSGCTFRNLEMFRDIISAFPLLRRLCLQCVLMWDRVSPSDDEVESDYPLSRPWTSCPPLTHISLVSRMRSMWSVYQYIVSTTSPQSVRSLELAVPRSGLDYAGSSIEVVAPHLERLKVEPEEEFILAEWRLLNLNNCSALRTFSMANTGGVPLAEILRFLSPCCRVRVLYLRLHAIEERWEDLREVVTSEQFSELREVTMTLGDVYESPGSSIQCVNEFAEFLERRGVRTAVVGRESRFLRSSNTLGI</sequence>
<organism evidence="1 2">
    <name type="scientific">Sparassis crispa</name>
    <dbReference type="NCBI Taxonomy" id="139825"/>
    <lineage>
        <taxon>Eukaryota</taxon>
        <taxon>Fungi</taxon>
        <taxon>Dikarya</taxon>
        <taxon>Basidiomycota</taxon>
        <taxon>Agaricomycotina</taxon>
        <taxon>Agaricomycetes</taxon>
        <taxon>Polyporales</taxon>
        <taxon>Sparassidaceae</taxon>
        <taxon>Sparassis</taxon>
    </lineage>
</organism>
<protein>
    <recommendedName>
        <fullName evidence="3">F-box domain-containing protein</fullName>
    </recommendedName>
</protein>
<dbReference type="EMBL" id="BFAD01000002">
    <property type="protein sequence ID" value="GBE78947.1"/>
    <property type="molecule type" value="Genomic_DNA"/>
</dbReference>
<accession>A0A401G9W7</accession>
<dbReference type="GeneID" id="38775864"/>
<dbReference type="OrthoDB" id="2798901at2759"/>